<feature type="compositionally biased region" description="Low complexity" evidence="1">
    <location>
        <begin position="304"/>
        <end position="321"/>
    </location>
</feature>
<accession>A0ABN9PNY4</accession>
<evidence type="ECO:0000313" key="2">
    <source>
        <dbReference type="EMBL" id="CAK0794809.1"/>
    </source>
</evidence>
<evidence type="ECO:0000256" key="1">
    <source>
        <dbReference type="SAM" id="MobiDB-lite"/>
    </source>
</evidence>
<name>A0ABN9PNY4_9DINO</name>
<sequence length="442" mass="47006">MATVDPPAMLAPLVKAAAAGAAEGGGGRQVVAAAVAAAIRSGAELFAPRPPSEELAEVEMREKLGRPHLTEMVWAGREGAVARPSGASRAFRGWAQHADFGAGPQAAPASAAEARRRAWGRRRGAGDAAPAPTVYNLVKEDLEEMVSQAPGAQPMVETQVKKDFKGAPGGNTTAEVNEMGSAFCELALANTRFGKGETKNLEKASNVTTQVEELARTATTWSDSSSSCLSPEVPKGCVTTDSEDDEEARKYLEGQKKELEFPEKAHFGKTGKGYALTDVEVAKAEHKELATVDVGPVRCPHPRSSATTSSCTSDSSSSWTSAEKPKEEVWTDSEDLEDGTEAMKVVGNFGDVPLADEGFEVKFKVEKEKMQQNFEAVYVTKRGVVNQAAERVEMAKHALALAEASFESACQELVDWVSALDAHEQQVILKELDLSAVKAAPC</sequence>
<feature type="region of interest" description="Disordered" evidence="1">
    <location>
        <begin position="295"/>
        <end position="329"/>
    </location>
</feature>
<feature type="region of interest" description="Disordered" evidence="1">
    <location>
        <begin position="222"/>
        <end position="246"/>
    </location>
</feature>
<reference evidence="2" key="1">
    <citation type="submission" date="2023-10" db="EMBL/GenBank/DDBJ databases">
        <authorList>
            <person name="Chen Y."/>
            <person name="Shah S."/>
            <person name="Dougan E. K."/>
            <person name="Thang M."/>
            <person name="Chan C."/>
        </authorList>
    </citation>
    <scope>NUCLEOTIDE SEQUENCE [LARGE SCALE GENOMIC DNA]</scope>
</reference>
<evidence type="ECO:0000313" key="3">
    <source>
        <dbReference type="Proteomes" id="UP001189429"/>
    </source>
</evidence>
<dbReference type="EMBL" id="CAUYUJ010001214">
    <property type="protein sequence ID" value="CAK0794809.1"/>
    <property type="molecule type" value="Genomic_DNA"/>
</dbReference>
<protein>
    <submittedName>
        <fullName evidence="2">Uncharacterized protein</fullName>
    </submittedName>
</protein>
<organism evidence="2 3">
    <name type="scientific">Prorocentrum cordatum</name>
    <dbReference type="NCBI Taxonomy" id="2364126"/>
    <lineage>
        <taxon>Eukaryota</taxon>
        <taxon>Sar</taxon>
        <taxon>Alveolata</taxon>
        <taxon>Dinophyceae</taxon>
        <taxon>Prorocentrales</taxon>
        <taxon>Prorocentraceae</taxon>
        <taxon>Prorocentrum</taxon>
    </lineage>
</organism>
<dbReference type="Proteomes" id="UP001189429">
    <property type="component" value="Unassembled WGS sequence"/>
</dbReference>
<gene>
    <name evidence="2" type="ORF">PCOR1329_LOCUS4675</name>
</gene>
<keyword evidence="3" id="KW-1185">Reference proteome</keyword>
<proteinExistence type="predicted"/>
<comment type="caution">
    <text evidence="2">The sequence shown here is derived from an EMBL/GenBank/DDBJ whole genome shotgun (WGS) entry which is preliminary data.</text>
</comment>